<feature type="compositionally biased region" description="Basic residues" evidence="1">
    <location>
        <begin position="665"/>
        <end position="674"/>
    </location>
</feature>
<gene>
    <name evidence="2" type="ORF">MSAN_01595300</name>
</gene>
<proteinExistence type="predicted"/>
<name>A0A8H7CXB7_9AGAR</name>
<evidence type="ECO:0000313" key="2">
    <source>
        <dbReference type="EMBL" id="KAF7351627.1"/>
    </source>
</evidence>
<feature type="region of interest" description="Disordered" evidence="1">
    <location>
        <begin position="532"/>
        <end position="554"/>
    </location>
</feature>
<evidence type="ECO:0000313" key="3">
    <source>
        <dbReference type="Proteomes" id="UP000623467"/>
    </source>
</evidence>
<protein>
    <submittedName>
        <fullName evidence="2">Uncharacterized protein</fullName>
    </submittedName>
</protein>
<keyword evidence="3" id="KW-1185">Reference proteome</keyword>
<dbReference type="EMBL" id="JACAZH010000013">
    <property type="protein sequence ID" value="KAF7351627.1"/>
    <property type="molecule type" value="Genomic_DNA"/>
</dbReference>
<feature type="region of interest" description="Disordered" evidence="1">
    <location>
        <begin position="431"/>
        <end position="476"/>
    </location>
</feature>
<feature type="region of interest" description="Disordered" evidence="1">
    <location>
        <begin position="653"/>
        <end position="684"/>
    </location>
</feature>
<evidence type="ECO:0000256" key="1">
    <source>
        <dbReference type="SAM" id="MobiDB-lite"/>
    </source>
</evidence>
<reference evidence="2" key="1">
    <citation type="submission" date="2020-05" db="EMBL/GenBank/DDBJ databases">
        <title>Mycena genomes resolve the evolution of fungal bioluminescence.</title>
        <authorList>
            <person name="Tsai I.J."/>
        </authorList>
    </citation>
    <scope>NUCLEOTIDE SEQUENCE</scope>
    <source>
        <strain evidence="2">160909Yilan</strain>
    </source>
</reference>
<dbReference type="AlphaFoldDB" id="A0A8H7CXB7"/>
<dbReference type="OrthoDB" id="423313at2759"/>
<accession>A0A8H7CXB7</accession>
<feature type="compositionally biased region" description="Pro residues" evidence="1">
    <location>
        <begin position="539"/>
        <end position="549"/>
    </location>
</feature>
<comment type="caution">
    <text evidence="2">The sequence shown here is derived from an EMBL/GenBank/DDBJ whole genome shotgun (WGS) entry which is preliminary data.</text>
</comment>
<organism evidence="2 3">
    <name type="scientific">Mycena sanguinolenta</name>
    <dbReference type="NCBI Taxonomy" id="230812"/>
    <lineage>
        <taxon>Eukaryota</taxon>
        <taxon>Fungi</taxon>
        <taxon>Dikarya</taxon>
        <taxon>Basidiomycota</taxon>
        <taxon>Agaricomycotina</taxon>
        <taxon>Agaricomycetes</taxon>
        <taxon>Agaricomycetidae</taxon>
        <taxon>Agaricales</taxon>
        <taxon>Marasmiineae</taxon>
        <taxon>Mycenaceae</taxon>
        <taxon>Mycena</taxon>
    </lineage>
</organism>
<sequence>MSRMNLLYLARLTDRVPILPRFRPVHLQGNGSSVDFSDVFDIGRLRKELKTPILEWHLGSENVEDLGCWDVQSKIWEADSAALEPPVELNLDTSYTPIPHWVRGSIEMDQADRSMYPRPLASLVAFNKRATSSRALPTPALSPLHQKAQAPDDQLFCCNSLYFDFTVQLLEARQDISPEWQGVGRHMYVQNVVENHTRQTLGLTPEERKPPNGVHPPRRLRTAMQTRWRPLRTTVSPHCPRTSVASKRCTHRLWKRSDEADPPWWEPVYKLGCPRPNYTETIALYGPLRAPYRRFKHRLSRYPTFIDAVIHSAAYGFVGTDTSTASILARRQVSSKGDVDPYGQVEKTSRGRMIQHWVNEILRIEGVSGAYSLAVAVAAPQNLDGAPTPPYPDPPFADMPFFRRRAMGIVTPREQQNSTRTISIHAPTLYQRPDPAAQKRISLSTRAPRSKSGSGTVRARPVPRHDNDNVAQKQQAGTSICPVPYAAVHPLPADHIPLHRLRESCQRGAPRAVLDPARPRRTQSLPASQDLGGALKAHLPPPVSSPPLPKADQPQRYDSTLMRQRYRPHTPDGAEHPLPPTILHSVDPTSRATTSPAVAPVSQDLDGALTLRLLASLRRRSLRARPSVPTPSDAVVRFVPFACYPSLSTTSASKMREKEGITRRSTTKKRKMHRPNATSSKRAFEDAHGVRCAREADGAQGAALGAFGGEGGETCVD</sequence>
<dbReference type="Proteomes" id="UP000623467">
    <property type="component" value="Unassembled WGS sequence"/>
</dbReference>
<feature type="compositionally biased region" description="Polar residues" evidence="1">
    <location>
        <begin position="441"/>
        <end position="455"/>
    </location>
</feature>